<evidence type="ECO:0000313" key="2">
    <source>
        <dbReference type="Proteomes" id="UP000663827"/>
    </source>
</evidence>
<proteinExistence type="predicted"/>
<feature type="non-terminal residue" evidence="1">
    <location>
        <position position="1"/>
    </location>
</feature>
<sequence length="221" mass="24559">MKKNSTADKHPRKLVVGFGSPACTISRTSAFRDVFAKDDDLIKTDDGDRPQLVHEQDRMERPSRLVRFATRLGLAKGDKPVLEAVDKAYEFITGNYAAGDQVILYVSSHYDTKWESDRYAKAAEVLARHLHDSTRPSKLADAHPGSGGNMTGSRIPIYGVVAWPSYQDEIQSMSTWSEWLMSRLPPGIQHIVCYSYSGGFLCSSTTYDLDGGMISREVCTS</sequence>
<organism evidence="1 2">
    <name type="scientific">Rhizoctonia solani</name>
    <dbReference type="NCBI Taxonomy" id="456999"/>
    <lineage>
        <taxon>Eukaryota</taxon>
        <taxon>Fungi</taxon>
        <taxon>Dikarya</taxon>
        <taxon>Basidiomycota</taxon>
        <taxon>Agaricomycotina</taxon>
        <taxon>Agaricomycetes</taxon>
        <taxon>Cantharellales</taxon>
        <taxon>Ceratobasidiaceae</taxon>
        <taxon>Rhizoctonia</taxon>
    </lineage>
</organism>
<name>A0A8H3HY13_9AGAM</name>
<accession>A0A8H3HY13</accession>
<gene>
    <name evidence="1" type="ORF">RDB_LOCUS92809</name>
</gene>
<dbReference type="AlphaFoldDB" id="A0A8H3HY13"/>
<protein>
    <submittedName>
        <fullName evidence="1">Uncharacterized protein</fullName>
    </submittedName>
</protein>
<dbReference type="EMBL" id="CAJNJQ010001925">
    <property type="protein sequence ID" value="CAE7154962.1"/>
    <property type="molecule type" value="Genomic_DNA"/>
</dbReference>
<reference evidence="1" key="1">
    <citation type="submission" date="2021-01" db="EMBL/GenBank/DDBJ databases">
        <authorList>
            <person name="Kaushik A."/>
        </authorList>
    </citation>
    <scope>NUCLEOTIDE SEQUENCE</scope>
    <source>
        <strain evidence="1">AG5</strain>
    </source>
</reference>
<dbReference type="Proteomes" id="UP000663827">
    <property type="component" value="Unassembled WGS sequence"/>
</dbReference>
<evidence type="ECO:0000313" key="1">
    <source>
        <dbReference type="EMBL" id="CAE7154962.1"/>
    </source>
</evidence>
<comment type="caution">
    <text evidence="1">The sequence shown here is derived from an EMBL/GenBank/DDBJ whole genome shotgun (WGS) entry which is preliminary data.</text>
</comment>